<dbReference type="Proteomes" id="UP000821845">
    <property type="component" value="Chromosome 1"/>
</dbReference>
<name>A0ACB7TE46_HYAAI</name>
<comment type="caution">
    <text evidence="1">The sequence shown here is derived from an EMBL/GenBank/DDBJ whole genome shotgun (WGS) entry which is preliminary data.</text>
</comment>
<proteinExistence type="predicted"/>
<organism evidence="1 2">
    <name type="scientific">Hyalomma asiaticum</name>
    <name type="common">Tick</name>
    <dbReference type="NCBI Taxonomy" id="266040"/>
    <lineage>
        <taxon>Eukaryota</taxon>
        <taxon>Metazoa</taxon>
        <taxon>Ecdysozoa</taxon>
        <taxon>Arthropoda</taxon>
        <taxon>Chelicerata</taxon>
        <taxon>Arachnida</taxon>
        <taxon>Acari</taxon>
        <taxon>Parasitiformes</taxon>
        <taxon>Ixodida</taxon>
        <taxon>Ixodoidea</taxon>
        <taxon>Ixodidae</taxon>
        <taxon>Hyalomminae</taxon>
        <taxon>Hyalomma</taxon>
    </lineage>
</organism>
<sequence>MNAVIDASGKLAPGLLDGSLTDFGDYEECLSVAVPDASSEDGALLFRGQYCMVKSRPPLPPKPRFVNKHFAAVNLTLFPENSVMREFAKDAGTFFTTTARTGLCMPSVCSKEDVEAIAKNGPVFERLTGLSAYETARKIFVVKEPADEETRRLQVFHGLRALSIVWIVWVHHYAYNDTSVYCELRHLFSDGIVL</sequence>
<dbReference type="EMBL" id="CM023481">
    <property type="protein sequence ID" value="KAH6944444.1"/>
    <property type="molecule type" value="Genomic_DNA"/>
</dbReference>
<keyword evidence="2" id="KW-1185">Reference proteome</keyword>
<gene>
    <name evidence="1" type="ORF">HPB50_003154</name>
</gene>
<reference evidence="1" key="1">
    <citation type="submission" date="2020-05" db="EMBL/GenBank/DDBJ databases">
        <title>Large-scale comparative analyses of tick genomes elucidate their genetic diversity and vector capacities.</title>
        <authorList>
            <person name="Jia N."/>
            <person name="Wang J."/>
            <person name="Shi W."/>
            <person name="Du L."/>
            <person name="Sun Y."/>
            <person name="Zhan W."/>
            <person name="Jiang J."/>
            <person name="Wang Q."/>
            <person name="Zhang B."/>
            <person name="Ji P."/>
            <person name="Sakyi L.B."/>
            <person name="Cui X."/>
            <person name="Yuan T."/>
            <person name="Jiang B."/>
            <person name="Yang W."/>
            <person name="Lam T.T.-Y."/>
            <person name="Chang Q."/>
            <person name="Ding S."/>
            <person name="Wang X."/>
            <person name="Zhu J."/>
            <person name="Ruan X."/>
            <person name="Zhao L."/>
            <person name="Wei J."/>
            <person name="Que T."/>
            <person name="Du C."/>
            <person name="Cheng J."/>
            <person name="Dai P."/>
            <person name="Han X."/>
            <person name="Huang E."/>
            <person name="Gao Y."/>
            <person name="Liu J."/>
            <person name="Shao H."/>
            <person name="Ye R."/>
            <person name="Li L."/>
            <person name="Wei W."/>
            <person name="Wang X."/>
            <person name="Wang C."/>
            <person name="Yang T."/>
            <person name="Huo Q."/>
            <person name="Li W."/>
            <person name="Guo W."/>
            <person name="Chen H."/>
            <person name="Zhou L."/>
            <person name="Ni X."/>
            <person name="Tian J."/>
            <person name="Zhou Y."/>
            <person name="Sheng Y."/>
            <person name="Liu T."/>
            <person name="Pan Y."/>
            <person name="Xia L."/>
            <person name="Li J."/>
            <person name="Zhao F."/>
            <person name="Cao W."/>
        </authorList>
    </citation>
    <scope>NUCLEOTIDE SEQUENCE</scope>
    <source>
        <strain evidence="1">Hyas-2018</strain>
    </source>
</reference>
<evidence type="ECO:0000313" key="1">
    <source>
        <dbReference type="EMBL" id="KAH6944444.1"/>
    </source>
</evidence>
<protein>
    <submittedName>
        <fullName evidence="1">Uncharacterized protein</fullName>
    </submittedName>
</protein>
<evidence type="ECO:0000313" key="2">
    <source>
        <dbReference type="Proteomes" id="UP000821845"/>
    </source>
</evidence>
<accession>A0ACB7TE46</accession>